<dbReference type="RefSeq" id="WP_089386018.1">
    <property type="nucleotide sequence ID" value="NZ_FZNQ01000036.1"/>
</dbReference>
<dbReference type="Pfam" id="PF01844">
    <property type="entry name" value="HNH"/>
    <property type="match status" value="1"/>
</dbReference>
<reference evidence="4 5" key="1">
    <citation type="submission" date="2017-06" db="EMBL/GenBank/DDBJ databases">
        <authorList>
            <person name="Kim H.J."/>
            <person name="Triplett B.A."/>
        </authorList>
    </citation>
    <scope>NUCLEOTIDE SEQUENCE [LARGE SCALE GENOMIC DNA]</scope>
    <source>
        <strain evidence="4 5">DSM 8800</strain>
    </source>
</reference>
<keyword evidence="1" id="KW-0479">Metal-binding</keyword>
<sequence>MVDRRRQWRAENQDIHIKKKIGDTNFIVNGNRGIDYQVDLTGPSCSCPDWKKHQPDGGCKHILRVKLAEEAIEPLPSALTNFGSQGTRSTNSYPENWDELSQRVKKRDNWVCQKCAAKGGPSGNARVEAHHIIPKSKGGGDRLSNLITLCHDCHESEHGHRIPTSTDRPSYGHSSGTQILPDTGETRSPPTSTRHTGSESTVASITDQQNVTPEQESTSAPQAWWHFVALADLHIPPYENTRPWGNTYRLSKSDFGDTESTAVSTTSDSMFSQEADTRASESTPPEERETELFEFTGEVVLPGDPLLIDDGEQTYVVPLGSSISINDSITTPGEAVTVIGSKIDKNTIIAKDIKKLPTF</sequence>
<evidence type="ECO:0000256" key="2">
    <source>
        <dbReference type="SAM" id="MobiDB-lite"/>
    </source>
</evidence>
<dbReference type="Proteomes" id="UP000198397">
    <property type="component" value="Unassembled WGS sequence"/>
</dbReference>
<dbReference type="GO" id="GO:0004519">
    <property type="term" value="F:endonuclease activity"/>
    <property type="evidence" value="ECO:0007669"/>
    <property type="project" value="InterPro"/>
</dbReference>
<evidence type="ECO:0000313" key="4">
    <source>
        <dbReference type="EMBL" id="SNR68266.1"/>
    </source>
</evidence>
<dbReference type="InterPro" id="IPR007527">
    <property type="entry name" value="Znf_SWIM"/>
</dbReference>
<dbReference type="GO" id="GO:0008270">
    <property type="term" value="F:zinc ion binding"/>
    <property type="evidence" value="ECO:0007669"/>
    <property type="project" value="UniProtKB-KW"/>
</dbReference>
<feature type="region of interest" description="Disordered" evidence="2">
    <location>
        <begin position="157"/>
        <end position="218"/>
    </location>
</feature>
<dbReference type="GO" id="GO:0003676">
    <property type="term" value="F:nucleic acid binding"/>
    <property type="evidence" value="ECO:0007669"/>
    <property type="project" value="InterPro"/>
</dbReference>
<dbReference type="InterPro" id="IPR003615">
    <property type="entry name" value="HNH_nuc"/>
</dbReference>
<feature type="compositionally biased region" description="Polar residues" evidence="2">
    <location>
        <begin position="163"/>
        <end position="218"/>
    </location>
</feature>
<gene>
    <name evidence="4" type="ORF">SAMN06264855_1366</name>
</gene>
<dbReference type="PROSITE" id="PS50966">
    <property type="entry name" value="ZF_SWIM"/>
    <property type="match status" value="1"/>
</dbReference>
<evidence type="ECO:0000259" key="3">
    <source>
        <dbReference type="PROSITE" id="PS50966"/>
    </source>
</evidence>
<protein>
    <submittedName>
        <fullName evidence="4">SWIM zinc finger</fullName>
    </submittedName>
</protein>
<evidence type="ECO:0000313" key="5">
    <source>
        <dbReference type="Proteomes" id="UP000198397"/>
    </source>
</evidence>
<feature type="domain" description="SWIM-type" evidence="3">
    <location>
        <begin position="36"/>
        <end position="70"/>
    </location>
</feature>
<dbReference type="AlphaFoldDB" id="A0A238YAH5"/>
<accession>A0A238YAH5</accession>
<keyword evidence="1" id="KW-0863">Zinc-finger</keyword>
<dbReference type="EMBL" id="FZNQ01000036">
    <property type="protein sequence ID" value="SNR68266.1"/>
    <property type="molecule type" value="Genomic_DNA"/>
</dbReference>
<name>A0A238YAH5_HALVU</name>
<dbReference type="SMART" id="SM00507">
    <property type="entry name" value="HNHc"/>
    <property type="match status" value="1"/>
</dbReference>
<dbReference type="InterPro" id="IPR002711">
    <property type="entry name" value="HNH"/>
</dbReference>
<dbReference type="Pfam" id="PF04434">
    <property type="entry name" value="SWIM"/>
    <property type="match status" value="1"/>
</dbReference>
<proteinExistence type="predicted"/>
<dbReference type="OrthoDB" id="11472at2157"/>
<evidence type="ECO:0000256" key="1">
    <source>
        <dbReference type="PROSITE-ProRule" id="PRU00325"/>
    </source>
</evidence>
<feature type="region of interest" description="Disordered" evidence="2">
    <location>
        <begin position="255"/>
        <end position="288"/>
    </location>
</feature>
<keyword evidence="1" id="KW-0862">Zinc</keyword>
<feature type="compositionally biased region" description="Basic and acidic residues" evidence="2">
    <location>
        <begin position="275"/>
        <end position="288"/>
    </location>
</feature>
<dbReference type="CDD" id="cd00085">
    <property type="entry name" value="HNHc"/>
    <property type="match status" value="1"/>
</dbReference>
<dbReference type="Gene3D" id="1.10.30.50">
    <property type="match status" value="1"/>
</dbReference>
<feature type="compositionally biased region" description="Polar residues" evidence="2">
    <location>
        <begin position="258"/>
        <end position="274"/>
    </location>
</feature>
<keyword evidence="5" id="KW-1185">Reference proteome</keyword>
<organism evidence="4 5">
    <name type="scientific">Halorubrum vacuolatum</name>
    <name type="common">Natronobacterium vacuolatum</name>
    <dbReference type="NCBI Taxonomy" id="63740"/>
    <lineage>
        <taxon>Archaea</taxon>
        <taxon>Methanobacteriati</taxon>
        <taxon>Methanobacteriota</taxon>
        <taxon>Stenosarchaea group</taxon>
        <taxon>Halobacteria</taxon>
        <taxon>Halobacteriales</taxon>
        <taxon>Haloferacaceae</taxon>
        <taxon>Halorubrum</taxon>
    </lineage>
</organism>